<dbReference type="GO" id="GO:0005886">
    <property type="term" value="C:plasma membrane"/>
    <property type="evidence" value="ECO:0007669"/>
    <property type="project" value="TreeGrafter"/>
</dbReference>
<dbReference type="OrthoDB" id="2285053at2"/>
<evidence type="ECO:0000313" key="3">
    <source>
        <dbReference type="Proteomes" id="UP000051330"/>
    </source>
</evidence>
<name>A0A0R1N0H7_9LACO</name>
<dbReference type="InterPro" id="IPR008523">
    <property type="entry name" value="DUF805"/>
</dbReference>
<dbReference type="RefSeq" id="WP_057818682.1">
    <property type="nucleotide sequence ID" value="NZ_AZEC01000003.1"/>
</dbReference>
<keyword evidence="1" id="KW-0812">Transmembrane</keyword>
<feature type="transmembrane region" description="Helical" evidence="1">
    <location>
        <begin position="30"/>
        <end position="58"/>
    </location>
</feature>
<comment type="caution">
    <text evidence="2">The sequence shown here is derived from an EMBL/GenBank/DDBJ whole genome shotgun (WGS) entry which is preliminary data.</text>
</comment>
<feature type="transmembrane region" description="Helical" evidence="1">
    <location>
        <begin position="274"/>
        <end position="292"/>
    </location>
</feature>
<protein>
    <submittedName>
        <fullName evidence="2">Membrane protein</fullName>
    </submittedName>
</protein>
<accession>A0A0R1N0H7</accession>
<feature type="transmembrane region" description="Helical" evidence="1">
    <location>
        <begin position="298"/>
        <end position="316"/>
    </location>
</feature>
<feature type="transmembrane region" description="Helical" evidence="1">
    <location>
        <begin position="70"/>
        <end position="89"/>
    </location>
</feature>
<gene>
    <name evidence="2" type="ORF">FD09_GL001829</name>
</gene>
<organism evidence="2 3">
    <name type="scientific">Schleiferilactobacillus perolens DSM 12744</name>
    <dbReference type="NCBI Taxonomy" id="1423792"/>
    <lineage>
        <taxon>Bacteria</taxon>
        <taxon>Bacillati</taxon>
        <taxon>Bacillota</taxon>
        <taxon>Bacilli</taxon>
        <taxon>Lactobacillales</taxon>
        <taxon>Lactobacillaceae</taxon>
        <taxon>Schleiferilactobacillus</taxon>
    </lineage>
</organism>
<sequence>MGTQKGFVAAFKDYWFRAGDFRGSSTRGQYWWIVLMNVIVALIGAAITWIAIFISLGFGASNTISSDNMVWFLASFSIGPMVYFILYIFQGLPWLTLSMRRYRDAGVSPWALLITVVAPALILGIAGKQLIPVIIAAVLTIIGVVITVLPTRHPVPLWSMRPNEDSRPVGMGGAIVDFFRRGGIFSGRSSRSQYWWMILLQVLISIAAFIVLVPMLAFVAFHNIGTSNLNSSMTSMSDNFLSIWGFAFAAYSLIALPSLTIVIRRFRDAGFSPWWYFVIWLITVGIGGYVGFHPTVVAGWIAYLVVAVVQTVILVWPTRTDLQNGHD</sequence>
<keyword evidence="1" id="KW-1133">Transmembrane helix</keyword>
<feature type="transmembrane region" description="Helical" evidence="1">
    <location>
        <begin position="110"/>
        <end position="127"/>
    </location>
</feature>
<feature type="transmembrane region" description="Helical" evidence="1">
    <location>
        <begin position="133"/>
        <end position="151"/>
    </location>
</feature>
<dbReference type="PANTHER" id="PTHR34980">
    <property type="entry name" value="INNER MEMBRANE PROTEIN-RELATED-RELATED"/>
    <property type="match status" value="1"/>
</dbReference>
<keyword evidence="1" id="KW-0472">Membrane</keyword>
<keyword evidence="3" id="KW-1185">Reference proteome</keyword>
<reference evidence="2 3" key="1">
    <citation type="journal article" date="2015" name="Genome Announc.">
        <title>Expanding the biotechnology potential of lactobacilli through comparative genomics of 213 strains and associated genera.</title>
        <authorList>
            <person name="Sun Z."/>
            <person name="Harris H.M."/>
            <person name="McCann A."/>
            <person name="Guo C."/>
            <person name="Argimon S."/>
            <person name="Zhang W."/>
            <person name="Yang X."/>
            <person name="Jeffery I.B."/>
            <person name="Cooney J.C."/>
            <person name="Kagawa T.F."/>
            <person name="Liu W."/>
            <person name="Song Y."/>
            <person name="Salvetti E."/>
            <person name="Wrobel A."/>
            <person name="Rasinkangas P."/>
            <person name="Parkhill J."/>
            <person name="Rea M.C."/>
            <person name="O'Sullivan O."/>
            <person name="Ritari J."/>
            <person name="Douillard F.P."/>
            <person name="Paul Ross R."/>
            <person name="Yang R."/>
            <person name="Briner A.E."/>
            <person name="Felis G.E."/>
            <person name="de Vos W.M."/>
            <person name="Barrangou R."/>
            <person name="Klaenhammer T.R."/>
            <person name="Caufield P.W."/>
            <person name="Cui Y."/>
            <person name="Zhang H."/>
            <person name="O'Toole P.W."/>
        </authorList>
    </citation>
    <scope>NUCLEOTIDE SEQUENCE [LARGE SCALE GENOMIC DNA]</scope>
    <source>
        <strain evidence="2 3">DSM 12744</strain>
    </source>
</reference>
<dbReference type="EMBL" id="AZEC01000003">
    <property type="protein sequence ID" value="KRL13799.1"/>
    <property type="molecule type" value="Genomic_DNA"/>
</dbReference>
<feature type="transmembrane region" description="Helical" evidence="1">
    <location>
        <begin position="194"/>
        <end position="221"/>
    </location>
</feature>
<dbReference type="STRING" id="1423792.FD09_GL001829"/>
<proteinExistence type="predicted"/>
<evidence type="ECO:0000256" key="1">
    <source>
        <dbReference type="SAM" id="Phobius"/>
    </source>
</evidence>
<feature type="transmembrane region" description="Helical" evidence="1">
    <location>
        <begin position="241"/>
        <end position="262"/>
    </location>
</feature>
<dbReference type="PATRIC" id="fig|1423792.3.peg.1854"/>
<dbReference type="Proteomes" id="UP000051330">
    <property type="component" value="Unassembled WGS sequence"/>
</dbReference>
<dbReference type="AlphaFoldDB" id="A0A0R1N0H7"/>
<dbReference type="Pfam" id="PF05656">
    <property type="entry name" value="DUF805"/>
    <property type="match status" value="2"/>
</dbReference>
<dbReference type="PANTHER" id="PTHR34980:SF2">
    <property type="entry name" value="INNER MEMBRANE PROTEIN YHAH-RELATED"/>
    <property type="match status" value="1"/>
</dbReference>
<evidence type="ECO:0000313" key="2">
    <source>
        <dbReference type="EMBL" id="KRL13799.1"/>
    </source>
</evidence>